<organism evidence="1 2">
    <name type="scientific">Scytonema hofmannii FACHB-248</name>
    <dbReference type="NCBI Taxonomy" id="1842502"/>
    <lineage>
        <taxon>Bacteria</taxon>
        <taxon>Bacillati</taxon>
        <taxon>Cyanobacteriota</taxon>
        <taxon>Cyanophyceae</taxon>
        <taxon>Nostocales</taxon>
        <taxon>Scytonemataceae</taxon>
        <taxon>Scytonema</taxon>
    </lineage>
</organism>
<evidence type="ECO:0000313" key="1">
    <source>
        <dbReference type="EMBL" id="MBD2609082.1"/>
    </source>
</evidence>
<protein>
    <submittedName>
        <fullName evidence="1">Phosphotyrosine protein phosphatase</fullName>
    </submittedName>
</protein>
<dbReference type="SUPFAM" id="SSF52788">
    <property type="entry name" value="Phosphotyrosine protein phosphatases I"/>
    <property type="match status" value="1"/>
</dbReference>
<accession>A0ABR8H0W4</accession>
<dbReference type="InterPro" id="IPR016919">
    <property type="entry name" value="UCP029416_PTP"/>
</dbReference>
<dbReference type="EMBL" id="JACJTA010000126">
    <property type="protein sequence ID" value="MBD2609082.1"/>
    <property type="molecule type" value="Genomic_DNA"/>
</dbReference>
<reference evidence="1 2" key="1">
    <citation type="journal article" date="2020" name="ISME J.">
        <title>Comparative genomics reveals insights into cyanobacterial evolution and habitat adaptation.</title>
        <authorList>
            <person name="Chen M.Y."/>
            <person name="Teng W.K."/>
            <person name="Zhao L."/>
            <person name="Hu C.X."/>
            <person name="Zhou Y.K."/>
            <person name="Han B.P."/>
            <person name="Song L.R."/>
            <person name="Shu W.S."/>
        </authorList>
    </citation>
    <scope>NUCLEOTIDE SEQUENCE [LARGE SCALE GENOMIC DNA]</scope>
    <source>
        <strain evidence="1 2">FACHB-248</strain>
    </source>
</reference>
<dbReference type="InterPro" id="IPR036196">
    <property type="entry name" value="Ptyr_pPase_sf"/>
</dbReference>
<comment type="caution">
    <text evidence="1">The sequence shown here is derived from an EMBL/GenBank/DDBJ whole genome shotgun (WGS) entry which is preliminary data.</text>
</comment>
<sequence length="106" mass="12197">MGILCSQNRLRSPTAEAVFSEYEGLEVESAGLDRNAELPVSTEMIEWADIIFVMEKSHRNKLSKNFQPFLKGKKVICLDIPNDFEYMEPVLINLLKKKVLPLLDIW</sequence>
<dbReference type="Gene3D" id="3.40.50.2300">
    <property type="match status" value="1"/>
</dbReference>
<proteinExistence type="predicted"/>
<dbReference type="PIRSF" id="PIRSF029416">
    <property type="entry name" value="UCP029416_PTP"/>
    <property type="match status" value="1"/>
</dbReference>
<gene>
    <name evidence="1" type="ORF">H6G81_32340</name>
</gene>
<dbReference type="Proteomes" id="UP000660380">
    <property type="component" value="Unassembled WGS sequence"/>
</dbReference>
<keyword evidence="2" id="KW-1185">Reference proteome</keyword>
<evidence type="ECO:0000313" key="2">
    <source>
        <dbReference type="Proteomes" id="UP000660380"/>
    </source>
</evidence>
<name>A0ABR8H0W4_9CYAN</name>